<gene>
    <name evidence="1" type="ORF">J34TS1_62560</name>
</gene>
<reference evidence="1 2" key="1">
    <citation type="submission" date="2021-03" db="EMBL/GenBank/DDBJ databases">
        <title>Antimicrobial resistance genes in bacteria isolated from Japanese honey, and their potential for conferring macrolide and lincosamide resistance in the American foulbrood pathogen Paenibacillus larvae.</title>
        <authorList>
            <person name="Okamoto M."/>
            <person name="Kumagai M."/>
            <person name="Kanamori H."/>
            <person name="Takamatsu D."/>
        </authorList>
    </citation>
    <scope>NUCLEOTIDE SEQUENCE [LARGE SCALE GENOMIC DNA]</scope>
    <source>
        <strain evidence="1 2">J34TS1</strain>
    </source>
</reference>
<dbReference type="Proteomes" id="UP000682811">
    <property type="component" value="Unassembled WGS sequence"/>
</dbReference>
<keyword evidence="2" id="KW-1185">Reference proteome</keyword>
<dbReference type="EMBL" id="BORT01000054">
    <property type="protein sequence ID" value="GIO51491.1"/>
    <property type="molecule type" value="Genomic_DNA"/>
</dbReference>
<sequence length="181" mass="20173">MNTQESQSIHLTDNQAKDILNQLIPKAVSIYGLFNGIGFFKFDTKKTIPGENEFCLVTGVSGKPAIDAADVKAIADLKREVEEVFTKDTASNLFYSRYLETKDIGLPLYKDFEGRLYVNTNNGGHGWAEKFLIETAKLKGQKDNVAEIELDTTILDDPGDKLTIRIEFVNGKWLLASPLVL</sequence>
<proteinExistence type="predicted"/>
<accession>A0A920CRW2</accession>
<evidence type="ECO:0000313" key="2">
    <source>
        <dbReference type="Proteomes" id="UP000682811"/>
    </source>
</evidence>
<organism evidence="1 2">
    <name type="scientific">Paenibacillus azoreducens</name>
    <dbReference type="NCBI Taxonomy" id="116718"/>
    <lineage>
        <taxon>Bacteria</taxon>
        <taxon>Bacillati</taxon>
        <taxon>Bacillota</taxon>
        <taxon>Bacilli</taxon>
        <taxon>Bacillales</taxon>
        <taxon>Paenibacillaceae</taxon>
        <taxon>Paenibacillus</taxon>
    </lineage>
</organism>
<evidence type="ECO:0000313" key="1">
    <source>
        <dbReference type="EMBL" id="GIO51491.1"/>
    </source>
</evidence>
<name>A0A920CRW2_9BACL</name>
<dbReference type="AlphaFoldDB" id="A0A920CRW2"/>
<comment type="caution">
    <text evidence="1">The sequence shown here is derived from an EMBL/GenBank/DDBJ whole genome shotgun (WGS) entry which is preliminary data.</text>
</comment>
<protein>
    <submittedName>
        <fullName evidence="1">Uncharacterized protein</fullName>
    </submittedName>
</protein>